<dbReference type="Gene3D" id="3.40.190.150">
    <property type="entry name" value="Bordetella uptake gene, domain 1"/>
    <property type="match status" value="1"/>
</dbReference>
<sequence length="363" mass="36668">MVLGRAADGGPVARRAQPGAAGQRAVRPGRLAATNPGTKHAMPSRRSLLALAALPAAARAQTARWVPDRPVRVVVPFAPGGTTDVVARVLAEGAAAALGQSVVVENRPGGAAGLVGMDAVAKAAPDGQTILVHSNAHVIAPALVARLPFDPIGDFAGIAHLGRIPQVLVVNPTSGITDLAGLLAKLQAEPGKHHFASAGIGSAVHVAGEVFRAASGTDIQPVHYRGGGPAMQAVVTGDAIFVVDPIPSALGIIRGGAVRPLAIAGPQRVGSLPEVPTAAEAGLPEFRHEAWLVALAPARTPPAALAALQAAFAAAQQQAAARLAELSVQPVPEVATPAQVMEFLQAEMRRGVTLLRAAGVQPE</sequence>
<proteinExistence type="inferred from homology"/>
<dbReference type="Gene3D" id="3.40.190.10">
    <property type="entry name" value="Periplasmic binding protein-like II"/>
    <property type="match status" value="1"/>
</dbReference>
<dbReference type="PANTHER" id="PTHR42928:SF5">
    <property type="entry name" value="BLR1237 PROTEIN"/>
    <property type="match status" value="1"/>
</dbReference>
<accession>A0A4R5Q7P3</accession>
<dbReference type="AlphaFoldDB" id="A0A4R5Q7P3"/>
<dbReference type="SUPFAM" id="SSF53850">
    <property type="entry name" value="Periplasmic binding protein-like II"/>
    <property type="match status" value="1"/>
</dbReference>
<name>A0A4R5Q7P3_9PROT</name>
<dbReference type="Pfam" id="PF03401">
    <property type="entry name" value="TctC"/>
    <property type="match status" value="1"/>
</dbReference>
<reference evidence="3 4" key="1">
    <citation type="journal article" date="2016" name="J. Microbiol.">
        <title>Dankookia rubra gen. nov., sp. nov., an alphaproteobacterium isolated from sediment of a shallow stream.</title>
        <authorList>
            <person name="Kim W.H."/>
            <person name="Kim D.H."/>
            <person name="Kang K."/>
            <person name="Ahn T.Y."/>
        </authorList>
    </citation>
    <scope>NUCLEOTIDE SEQUENCE [LARGE SCALE GENOMIC DNA]</scope>
    <source>
        <strain evidence="3 4">JCM30602</strain>
    </source>
</reference>
<dbReference type="OrthoDB" id="7258411at2"/>
<dbReference type="InterPro" id="IPR042100">
    <property type="entry name" value="Bug_dom1"/>
</dbReference>
<feature type="compositionally biased region" description="Low complexity" evidence="2">
    <location>
        <begin position="9"/>
        <end position="26"/>
    </location>
</feature>
<comment type="caution">
    <text evidence="3">The sequence shown here is derived from an EMBL/GenBank/DDBJ whole genome shotgun (WGS) entry which is preliminary data.</text>
</comment>
<evidence type="ECO:0000313" key="3">
    <source>
        <dbReference type="EMBL" id="TDH58930.1"/>
    </source>
</evidence>
<protein>
    <submittedName>
        <fullName evidence="3">Tripartite tricarboxylate transporter substrate binding protein</fullName>
    </submittedName>
</protein>
<dbReference type="InterPro" id="IPR005064">
    <property type="entry name" value="BUG"/>
</dbReference>
<dbReference type="PANTHER" id="PTHR42928">
    <property type="entry name" value="TRICARBOXYLATE-BINDING PROTEIN"/>
    <property type="match status" value="1"/>
</dbReference>
<feature type="region of interest" description="Disordered" evidence="2">
    <location>
        <begin position="1"/>
        <end position="42"/>
    </location>
</feature>
<keyword evidence="4" id="KW-1185">Reference proteome</keyword>
<evidence type="ECO:0000256" key="2">
    <source>
        <dbReference type="SAM" id="MobiDB-lite"/>
    </source>
</evidence>
<evidence type="ECO:0000256" key="1">
    <source>
        <dbReference type="ARBA" id="ARBA00006987"/>
    </source>
</evidence>
<dbReference type="Proteomes" id="UP000295096">
    <property type="component" value="Unassembled WGS sequence"/>
</dbReference>
<organism evidence="3 4">
    <name type="scientific">Dankookia rubra</name>
    <dbReference type="NCBI Taxonomy" id="1442381"/>
    <lineage>
        <taxon>Bacteria</taxon>
        <taxon>Pseudomonadati</taxon>
        <taxon>Pseudomonadota</taxon>
        <taxon>Alphaproteobacteria</taxon>
        <taxon>Acetobacterales</taxon>
        <taxon>Roseomonadaceae</taxon>
        <taxon>Dankookia</taxon>
    </lineage>
</organism>
<gene>
    <name evidence="3" type="ORF">E2C06_30035</name>
</gene>
<evidence type="ECO:0000313" key="4">
    <source>
        <dbReference type="Proteomes" id="UP000295096"/>
    </source>
</evidence>
<dbReference type="EMBL" id="SMSJ01000089">
    <property type="protein sequence ID" value="TDH58930.1"/>
    <property type="molecule type" value="Genomic_DNA"/>
</dbReference>
<comment type="similarity">
    <text evidence="1">Belongs to the UPF0065 (bug) family.</text>
</comment>